<evidence type="ECO:0000256" key="3">
    <source>
        <dbReference type="ARBA" id="ARBA00012328"/>
    </source>
</evidence>
<keyword evidence="9 12" id="KW-0949">S-adenosyl-L-methionine</keyword>
<dbReference type="Pfam" id="PF20260">
    <property type="entry name" value="PUA_4"/>
    <property type="match status" value="1"/>
</dbReference>
<proteinExistence type="inferred from homology"/>
<sequence length="244" mass="27313">MSFIPRIYIDPQEFEALSIGNDYAISAATAHYLGTVLRLKPLEQVVLFNERDGEWSCQINHIAKNKGTIEPVKQLRLPIIPLGPTLVFAPLKRDATDLAIRMATELGVKTIQPVKTLRTNTPKIKEERFRSITIEAAEQSNRITIPEIKPIISLFDFCSTWQKNRTLWVAVERCAEYRISPNTTQNYGGNDGILIGPEGGFDPNEIKNLLLYDFVQPLSLGNLILKAETAIVAGLSLFAQHVRA</sequence>
<evidence type="ECO:0000256" key="10">
    <source>
        <dbReference type="ARBA" id="ARBA00025699"/>
    </source>
</evidence>
<dbReference type="PIRSF" id="PIRSF015601">
    <property type="entry name" value="MTase_slr0722"/>
    <property type="match status" value="1"/>
</dbReference>
<dbReference type="AlphaFoldDB" id="A0A9W4TLL5"/>
<comment type="function">
    <text evidence="10 12">Specifically methylates the N3 position of the uracil ring of uridine 1498 (m3U1498) in 16S rRNA. Acts on the fully assembled 30S ribosomal subunit.</text>
</comment>
<dbReference type="RefSeq" id="WP_271789719.1">
    <property type="nucleotide sequence ID" value="NZ_CAMXCJ010000003.1"/>
</dbReference>
<feature type="domain" description="Ribosomal RNA small subunit methyltransferase E PUA-like" evidence="14">
    <location>
        <begin position="28"/>
        <end position="71"/>
    </location>
</feature>
<keyword evidence="8 12" id="KW-0808">Transferase</keyword>
<dbReference type="Gene3D" id="2.40.240.20">
    <property type="entry name" value="Hypothetical PUA domain-like, domain 1"/>
    <property type="match status" value="1"/>
</dbReference>
<name>A0A9W4TLL5_9PROT</name>
<feature type="domain" description="Ribosomal RNA small subunit methyltransferase E methyltransferase" evidence="13">
    <location>
        <begin position="85"/>
        <end position="237"/>
    </location>
</feature>
<dbReference type="GO" id="GO:0005737">
    <property type="term" value="C:cytoplasm"/>
    <property type="evidence" value="ECO:0007669"/>
    <property type="project" value="UniProtKB-SubCell"/>
</dbReference>
<evidence type="ECO:0000256" key="7">
    <source>
        <dbReference type="ARBA" id="ARBA00022603"/>
    </source>
</evidence>
<dbReference type="InterPro" id="IPR029028">
    <property type="entry name" value="Alpha/beta_knot_MTases"/>
</dbReference>
<evidence type="ECO:0000313" key="15">
    <source>
        <dbReference type="EMBL" id="CAI3939541.1"/>
    </source>
</evidence>
<dbReference type="EMBL" id="CAMXCM010000002">
    <property type="protein sequence ID" value="CAI3939541.1"/>
    <property type="molecule type" value="Genomic_DNA"/>
</dbReference>
<dbReference type="PANTHER" id="PTHR30027">
    <property type="entry name" value="RIBOSOMAL RNA SMALL SUBUNIT METHYLTRANSFERASE E"/>
    <property type="match status" value="1"/>
</dbReference>
<dbReference type="PANTHER" id="PTHR30027:SF3">
    <property type="entry name" value="16S RRNA (URACIL(1498)-N(3))-METHYLTRANSFERASE"/>
    <property type="match status" value="1"/>
</dbReference>
<dbReference type="CDD" id="cd18084">
    <property type="entry name" value="RsmE-like"/>
    <property type="match status" value="1"/>
</dbReference>
<comment type="subcellular location">
    <subcellularLocation>
        <location evidence="1 12">Cytoplasm</location>
    </subcellularLocation>
</comment>
<dbReference type="SUPFAM" id="SSF88697">
    <property type="entry name" value="PUA domain-like"/>
    <property type="match status" value="1"/>
</dbReference>
<dbReference type="EC" id="2.1.1.193" evidence="3 12"/>
<keyword evidence="6 12" id="KW-0698">rRNA processing</keyword>
<keyword evidence="5 12" id="KW-0963">Cytoplasm</keyword>
<evidence type="ECO:0000256" key="12">
    <source>
        <dbReference type="PIRNR" id="PIRNR015601"/>
    </source>
</evidence>
<dbReference type="Proteomes" id="UP001154259">
    <property type="component" value="Unassembled WGS sequence"/>
</dbReference>
<reference evidence="15" key="1">
    <citation type="submission" date="2022-10" db="EMBL/GenBank/DDBJ databases">
        <authorList>
            <person name="Botero Cardona J."/>
        </authorList>
    </citation>
    <scope>NUCLEOTIDE SEQUENCE</scope>
    <source>
        <strain evidence="15">LMG 31819</strain>
        <strain evidence="16">R-53529</strain>
    </source>
</reference>
<dbReference type="InterPro" id="IPR046887">
    <property type="entry name" value="RsmE_PUA-like"/>
</dbReference>
<evidence type="ECO:0000256" key="6">
    <source>
        <dbReference type="ARBA" id="ARBA00022552"/>
    </source>
</evidence>
<dbReference type="Pfam" id="PF04452">
    <property type="entry name" value="Methyltrans_RNA"/>
    <property type="match status" value="1"/>
</dbReference>
<gene>
    <name evidence="16" type="ORF">R53529_LOCUS1287</name>
    <name evidence="15" type="ORF">R53530_LOCUS1147</name>
</gene>
<comment type="caution">
    <text evidence="15">The sequence shown here is derived from an EMBL/GenBank/DDBJ whole genome shotgun (WGS) entry which is preliminary data.</text>
</comment>
<dbReference type="Gene3D" id="3.40.1280.10">
    <property type="match status" value="1"/>
</dbReference>
<evidence type="ECO:0000256" key="4">
    <source>
        <dbReference type="ARBA" id="ARBA00013673"/>
    </source>
</evidence>
<comment type="similarity">
    <text evidence="2 12">Belongs to the RNA methyltransferase RsmE family.</text>
</comment>
<evidence type="ECO:0000259" key="14">
    <source>
        <dbReference type="Pfam" id="PF20260"/>
    </source>
</evidence>
<evidence type="ECO:0000313" key="17">
    <source>
        <dbReference type="Proteomes" id="UP001154255"/>
    </source>
</evidence>
<dbReference type="GO" id="GO:0070475">
    <property type="term" value="P:rRNA base methylation"/>
    <property type="evidence" value="ECO:0007669"/>
    <property type="project" value="TreeGrafter"/>
</dbReference>
<evidence type="ECO:0000256" key="5">
    <source>
        <dbReference type="ARBA" id="ARBA00022490"/>
    </source>
</evidence>
<evidence type="ECO:0000313" key="18">
    <source>
        <dbReference type="Proteomes" id="UP001154259"/>
    </source>
</evidence>
<dbReference type="EMBL" id="CAMXCS010000002">
    <property type="protein sequence ID" value="CAI3943970.1"/>
    <property type="molecule type" value="Genomic_DNA"/>
</dbReference>
<protein>
    <recommendedName>
        <fullName evidence="4 12">Ribosomal RNA small subunit methyltransferase E</fullName>
        <ecNumber evidence="3 12">2.1.1.193</ecNumber>
    </recommendedName>
</protein>
<dbReference type="GO" id="GO:0070042">
    <property type="term" value="F:rRNA (uridine-N3-)-methyltransferase activity"/>
    <property type="evidence" value="ECO:0007669"/>
    <property type="project" value="TreeGrafter"/>
</dbReference>
<comment type="catalytic activity">
    <reaction evidence="11 12">
        <text>uridine(1498) in 16S rRNA + S-adenosyl-L-methionine = N(3)-methyluridine(1498) in 16S rRNA + S-adenosyl-L-homocysteine + H(+)</text>
        <dbReference type="Rhea" id="RHEA:42920"/>
        <dbReference type="Rhea" id="RHEA-COMP:10283"/>
        <dbReference type="Rhea" id="RHEA-COMP:10284"/>
        <dbReference type="ChEBI" id="CHEBI:15378"/>
        <dbReference type="ChEBI" id="CHEBI:57856"/>
        <dbReference type="ChEBI" id="CHEBI:59789"/>
        <dbReference type="ChEBI" id="CHEBI:65315"/>
        <dbReference type="ChEBI" id="CHEBI:74502"/>
        <dbReference type="EC" id="2.1.1.193"/>
    </reaction>
</comment>
<dbReference type="SUPFAM" id="SSF75217">
    <property type="entry name" value="alpha/beta knot"/>
    <property type="match status" value="1"/>
</dbReference>
<dbReference type="InterPro" id="IPR029026">
    <property type="entry name" value="tRNA_m1G_MTases_N"/>
</dbReference>
<organism evidence="15 17">
    <name type="scientific">Commensalibacter communis</name>
    <dbReference type="NCBI Taxonomy" id="2972786"/>
    <lineage>
        <taxon>Bacteria</taxon>
        <taxon>Pseudomonadati</taxon>
        <taxon>Pseudomonadota</taxon>
        <taxon>Alphaproteobacteria</taxon>
        <taxon>Acetobacterales</taxon>
        <taxon>Acetobacteraceae</taxon>
    </lineage>
</organism>
<evidence type="ECO:0000313" key="16">
    <source>
        <dbReference type="EMBL" id="CAI3943970.1"/>
    </source>
</evidence>
<keyword evidence="18" id="KW-1185">Reference proteome</keyword>
<accession>A0A9W4TLL5</accession>
<evidence type="ECO:0000256" key="2">
    <source>
        <dbReference type="ARBA" id="ARBA00005528"/>
    </source>
</evidence>
<evidence type="ECO:0000256" key="11">
    <source>
        <dbReference type="ARBA" id="ARBA00047944"/>
    </source>
</evidence>
<evidence type="ECO:0000256" key="8">
    <source>
        <dbReference type="ARBA" id="ARBA00022679"/>
    </source>
</evidence>
<dbReference type="NCBIfam" id="TIGR00046">
    <property type="entry name" value="RsmE family RNA methyltransferase"/>
    <property type="match status" value="1"/>
</dbReference>
<evidence type="ECO:0000256" key="1">
    <source>
        <dbReference type="ARBA" id="ARBA00004496"/>
    </source>
</evidence>
<evidence type="ECO:0000259" key="13">
    <source>
        <dbReference type="Pfam" id="PF04452"/>
    </source>
</evidence>
<dbReference type="Proteomes" id="UP001154255">
    <property type="component" value="Unassembled WGS sequence"/>
</dbReference>
<dbReference type="InterPro" id="IPR006700">
    <property type="entry name" value="RsmE"/>
</dbReference>
<keyword evidence="7 12" id="KW-0489">Methyltransferase</keyword>
<evidence type="ECO:0000256" key="9">
    <source>
        <dbReference type="ARBA" id="ARBA00022691"/>
    </source>
</evidence>
<dbReference type="InterPro" id="IPR015947">
    <property type="entry name" value="PUA-like_sf"/>
</dbReference>
<dbReference type="InterPro" id="IPR046886">
    <property type="entry name" value="RsmE_MTase_dom"/>
</dbReference>